<proteinExistence type="predicted"/>
<organism evidence="1">
    <name type="scientific">Arundo donax</name>
    <name type="common">Giant reed</name>
    <name type="synonym">Donax arundinaceus</name>
    <dbReference type="NCBI Taxonomy" id="35708"/>
    <lineage>
        <taxon>Eukaryota</taxon>
        <taxon>Viridiplantae</taxon>
        <taxon>Streptophyta</taxon>
        <taxon>Embryophyta</taxon>
        <taxon>Tracheophyta</taxon>
        <taxon>Spermatophyta</taxon>
        <taxon>Magnoliopsida</taxon>
        <taxon>Liliopsida</taxon>
        <taxon>Poales</taxon>
        <taxon>Poaceae</taxon>
        <taxon>PACMAD clade</taxon>
        <taxon>Arundinoideae</taxon>
        <taxon>Arundineae</taxon>
        <taxon>Arundo</taxon>
    </lineage>
</organism>
<reference evidence="1" key="1">
    <citation type="submission" date="2014-09" db="EMBL/GenBank/DDBJ databases">
        <authorList>
            <person name="Magalhaes I.L.F."/>
            <person name="Oliveira U."/>
            <person name="Santos F.R."/>
            <person name="Vidigal T.H.D.A."/>
            <person name="Brescovit A.D."/>
            <person name="Santos A.J."/>
        </authorList>
    </citation>
    <scope>NUCLEOTIDE SEQUENCE</scope>
    <source>
        <tissue evidence="1">Shoot tissue taken approximately 20 cm above the soil surface</tissue>
    </source>
</reference>
<evidence type="ECO:0000313" key="1">
    <source>
        <dbReference type="EMBL" id="JAD21000.1"/>
    </source>
</evidence>
<name>A0A0A8Y7A9_ARUDO</name>
<dbReference type="EMBL" id="GBRH01276895">
    <property type="protein sequence ID" value="JAD21000.1"/>
    <property type="molecule type" value="Transcribed_RNA"/>
</dbReference>
<sequence length="8" mass="871">MSDATYAI</sequence>
<accession>A0A0A8Y7A9</accession>
<protein>
    <submittedName>
        <fullName evidence="1">Uncharacterized protein</fullName>
    </submittedName>
</protein>
<reference evidence="1" key="2">
    <citation type="journal article" date="2015" name="Data Brief">
        <title>Shoot transcriptome of the giant reed, Arundo donax.</title>
        <authorList>
            <person name="Barrero R.A."/>
            <person name="Guerrero F.D."/>
            <person name="Moolhuijzen P."/>
            <person name="Goolsby J.A."/>
            <person name="Tidwell J."/>
            <person name="Bellgard S.E."/>
            <person name="Bellgard M.I."/>
        </authorList>
    </citation>
    <scope>NUCLEOTIDE SEQUENCE</scope>
    <source>
        <tissue evidence="1">Shoot tissue taken approximately 20 cm above the soil surface</tissue>
    </source>
</reference>